<dbReference type="PANTHER" id="PTHR12214">
    <property type="entry name" value="GC-RICH SEQUENCE DNA-BINDING FACTOR"/>
    <property type="match status" value="1"/>
</dbReference>
<reference evidence="5" key="1">
    <citation type="submission" date="2022-07" db="EMBL/GenBank/DDBJ databases">
        <title>Fungi with potential for degradation of polypropylene.</title>
        <authorList>
            <person name="Gostincar C."/>
        </authorList>
    </citation>
    <scope>NUCLEOTIDE SEQUENCE</scope>
    <source>
        <strain evidence="5">EXF-13287</strain>
    </source>
</reference>
<feature type="compositionally biased region" description="Polar residues" evidence="4">
    <location>
        <begin position="168"/>
        <end position="178"/>
    </location>
</feature>
<dbReference type="GO" id="GO:0071008">
    <property type="term" value="C:U2-type post-mRNA release spliceosomal complex"/>
    <property type="evidence" value="ECO:0007669"/>
    <property type="project" value="InterPro"/>
</dbReference>
<keyword evidence="3" id="KW-0175">Coiled coil</keyword>
<dbReference type="InterPro" id="IPR028211">
    <property type="entry name" value="Ntr2"/>
</dbReference>
<feature type="region of interest" description="Disordered" evidence="4">
    <location>
        <begin position="17"/>
        <end position="181"/>
    </location>
</feature>
<dbReference type="GO" id="GO:0003677">
    <property type="term" value="F:DNA binding"/>
    <property type="evidence" value="ECO:0007669"/>
    <property type="project" value="InterPro"/>
</dbReference>
<dbReference type="InterPro" id="IPR012890">
    <property type="entry name" value="GCFC2-like"/>
</dbReference>
<keyword evidence="2" id="KW-0539">Nucleus</keyword>
<evidence type="ECO:0000313" key="5">
    <source>
        <dbReference type="EMBL" id="KAJ9151685.1"/>
    </source>
</evidence>
<feature type="region of interest" description="Disordered" evidence="4">
    <location>
        <begin position="356"/>
        <end position="380"/>
    </location>
</feature>
<dbReference type="Proteomes" id="UP001174691">
    <property type="component" value="Unassembled WGS sequence"/>
</dbReference>
<feature type="coiled-coil region" evidence="3">
    <location>
        <begin position="394"/>
        <end position="428"/>
    </location>
</feature>
<name>A0AA38S936_9PEZI</name>
<feature type="compositionally biased region" description="Basic and acidic residues" evidence="4">
    <location>
        <begin position="153"/>
        <end position="166"/>
    </location>
</feature>
<feature type="compositionally biased region" description="Low complexity" evidence="4">
    <location>
        <begin position="468"/>
        <end position="480"/>
    </location>
</feature>
<feature type="compositionally biased region" description="Polar residues" evidence="4">
    <location>
        <begin position="24"/>
        <end position="35"/>
    </location>
</feature>
<evidence type="ECO:0000256" key="4">
    <source>
        <dbReference type="SAM" id="MobiDB-lite"/>
    </source>
</evidence>
<proteinExistence type="predicted"/>
<accession>A0AA38S936</accession>
<sequence length="502" mass="54062">MSSLGTRRKARIIQTLDDEEVGAENNNQDDTTQVQAPIKFTRKPNKSSSLRKSINLADIDRDGDGGAPVSNAASEAEGDDSGAPVVIRPSVSRSGSTKQKKKPTSSSSRLSFGPDATAGDDDNNAPAKPLHQKAAENAALRKKTLALPSRQLGGEDDRPRYSKEYLSELQSSTPNTPHDLSALTLEDDADAQLAMALDDPSELEGATVVTAPSSTSTTALTSRTPAAMILTPAQVREKKERRARLALQQGSGADDFIALSGSEDDDDDDRLPNKKKKESRLVAEDEDLGEGYDEYVEDGGLSLGRAAERRARARRKREMAELIATAEGDGDEDGDEDNSDDSLDLRTEYEAAQRRKGMGVEVLGGEGEDDEGGMGGANVMIPKMKPLPELSECLQRMRDLVQGLEDEVRRKRARIAALQKEREEIVRREGEVQGVLDQAGSKYQAVLGSRPGAEKLAAQSPLRTGAMPLPLGMNLPGLAPVERGLESFGTTPTQRPEDEDMT</sequence>
<organism evidence="5 6">
    <name type="scientific">Coniochaeta hoffmannii</name>
    <dbReference type="NCBI Taxonomy" id="91930"/>
    <lineage>
        <taxon>Eukaryota</taxon>
        <taxon>Fungi</taxon>
        <taxon>Dikarya</taxon>
        <taxon>Ascomycota</taxon>
        <taxon>Pezizomycotina</taxon>
        <taxon>Sordariomycetes</taxon>
        <taxon>Sordariomycetidae</taxon>
        <taxon>Coniochaetales</taxon>
        <taxon>Coniochaetaceae</taxon>
        <taxon>Coniochaeta</taxon>
    </lineage>
</organism>
<feature type="compositionally biased region" description="Acidic residues" evidence="4">
    <location>
        <begin position="328"/>
        <end position="342"/>
    </location>
</feature>
<evidence type="ECO:0000256" key="1">
    <source>
        <dbReference type="ARBA" id="ARBA00004123"/>
    </source>
</evidence>
<gene>
    <name evidence="5" type="ORF">NKR19_g4688</name>
</gene>
<dbReference type="GO" id="GO:0000390">
    <property type="term" value="P:spliceosomal complex disassembly"/>
    <property type="evidence" value="ECO:0007669"/>
    <property type="project" value="InterPro"/>
</dbReference>
<dbReference type="Pfam" id="PF15458">
    <property type="entry name" value="NTR2"/>
    <property type="match status" value="1"/>
</dbReference>
<dbReference type="EMBL" id="JANBVN010000060">
    <property type="protein sequence ID" value="KAJ9151685.1"/>
    <property type="molecule type" value="Genomic_DNA"/>
</dbReference>
<dbReference type="AlphaFoldDB" id="A0AA38S936"/>
<comment type="caution">
    <text evidence="5">The sequence shown here is derived from an EMBL/GenBank/DDBJ whole genome shotgun (WGS) entry which is preliminary data.</text>
</comment>
<evidence type="ECO:0000256" key="3">
    <source>
        <dbReference type="SAM" id="Coils"/>
    </source>
</evidence>
<dbReference type="PANTHER" id="PTHR12214:SF0">
    <property type="entry name" value="LD29489P"/>
    <property type="match status" value="1"/>
</dbReference>
<keyword evidence="6" id="KW-1185">Reference proteome</keyword>
<feature type="region of interest" description="Disordered" evidence="4">
    <location>
        <begin position="235"/>
        <end position="343"/>
    </location>
</feature>
<protein>
    <submittedName>
        <fullName evidence="5">Nineteen complex-related protein 2 domain-containing protein</fullName>
    </submittedName>
</protein>
<evidence type="ECO:0000256" key="2">
    <source>
        <dbReference type="ARBA" id="ARBA00023242"/>
    </source>
</evidence>
<comment type="subcellular location">
    <subcellularLocation>
        <location evidence="1">Nucleus</location>
    </subcellularLocation>
</comment>
<feature type="region of interest" description="Disordered" evidence="4">
    <location>
        <begin position="468"/>
        <end position="502"/>
    </location>
</feature>
<evidence type="ECO:0000313" key="6">
    <source>
        <dbReference type="Proteomes" id="UP001174691"/>
    </source>
</evidence>
<feature type="compositionally biased region" description="Acidic residues" evidence="4">
    <location>
        <begin position="284"/>
        <end position="297"/>
    </location>
</feature>